<dbReference type="AlphaFoldDB" id="A0A0F9K4Y2"/>
<reference evidence="1" key="1">
    <citation type="journal article" date="2015" name="Nature">
        <title>Complex archaea that bridge the gap between prokaryotes and eukaryotes.</title>
        <authorList>
            <person name="Spang A."/>
            <person name="Saw J.H."/>
            <person name="Jorgensen S.L."/>
            <person name="Zaremba-Niedzwiedzka K."/>
            <person name="Martijn J."/>
            <person name="Lind A.E."/>
            <person name="van Eijk R."/>
            <person name="Schleper C."/>
            <person name="Guy L."/>
            <person name="Ettema T.J."/>
        </authorList>
    </citation>
    <scope>NUCLEOTIDE SEQUENCE</scope>
</reference>
<proteinExistence type="predicted"/>
<evidence type="ECO:0000313" key="1">
    <source>
        <dbReference type="EMBL" id="KKM77184.1"/>
    </source>
</evidence>
<name>A0A0F9K4Y2_9ZZZZ</name>
<accession>A0A0F9K4Y2</accession>
<sequence length="213" mass="24766">MEDQRRFVAEYIKKNSINVSNKDIYEFGVYTGGSFMKFQRLLIELQIECHSIYGFDSFIGLSESEGMFDIGSFNALTSFKVNSINKVIEILKQQISFSNIPTYFIPGFFKDTLNETLMKQYSFKPAIMVDIDVDIYSATIECLEFLFQNNLIEKGTLIAYDDWGAFKEFKGGESKAHYELMQKYNVITEEIFCYQCPNHFNSVQKVFIVKEIK</sequence>
<dbReference type="InterPro" id="IPR029063">
    <property type="entry name" value="SAM-dependent_MTases_sf"/>
</dbReference>
<organism evidence="1">
    <name type="scientific">marine sediment metagenome</name>
    <dbReference type="NCBI Taxonomy" id="412755"/>
    <lineage>
        <taxon>unclassified sequences</taxon>
        <taxon>metagenomes</taxon>
        <taxon>ecological metagenomes</taxon>
    </lineage>
</organism>
<dbReference type="EMBL" id="LAZR01008682">
    <property type="protein sequence ID" value="KKM77184.1"/>
    <property type="molecule type" value="Genomic_DNA"/>
</dbReference>
<comment type="caution">
    <text evidence="1">The sequence shown here is derived from an EMBL/GenBank/DDBJ whole genome shotgun (WGS) entry which is preliminary data.</text>
</comment>
<dbReference type="Pfam" id="PF05711">
    <property type="entry name" value="TylF"/>
    <property type="match status" value="1"/>
</dbReference>
<gene>
    <name evidence="1" type="ORF">LCGC14_1372600</name>
</gene>
<dbReference type="PANTHER" id="PTHR40036">
    <property type="entry name" value="MACROCIN O-METHYLTRANSFERASE"/>
    <property type="match status" value="1"/>
</dbReference>
<protein>
    <submittedName>
        <fullName evidence="1">Uncharacterized protein</fullName>
    </submittedName>
</protein>
<dbReference type="InterPro" id="IPR008884">
    <property type="entry name" value="TylF_MeTrfase"/>
</dbReference>
<dbReference type="Gene3D" id="3.40.50.150">
    <property type="entry name" value="Vaccinia Virus protein VP39"/>
    <property type="match status" value="1"/>
</dbReference>
<dbReference type="PANTHER" id="PTHR40036:SF1">
    <property type="entry name" value="MACROCIN O-METHYLTRANSFERASE"/>
    <property type="match status" value="1"/>
</dbReference>